<evidence type="ECO:0000313" key="2">
    <source>
        <dbReference type="EMBL" id="TGZ79853.1"/>
    </source>
</evidence>
<dbReference type="AlphaFoldDB" id="A0A4S2MTN3"/>
<accession>A0A4S2MTN3</accession>
<dbReference type="EMBL" id="ML220128">
    <property type="protein sequence ID" value="TGZ79853.1"/>
    <property type="molecule type" value="Genomic_DNA"/>
</dbReference>
<proteinExistence type="predicted"/>
<protein>
    <submittedName>
        <fullName evidence="2">Uncharacterized protein</fullName>
    </submittedName>
</protein>
<feature type="compositionally biased region" description="Basic and acidic residues" evidence="1">
    <location>
        <begin position="30"/>
        <end position="47"/>
    </location>
</feature>
<dbReference type="InParanoid" id="A0A4S2MTN3"/>
<name>A0A4S2MTN3_9PEZI</name>
<keyword evidence="3" id="KW-1185">Reference proteome</keyword>
<evidence type="ECO:0000313" key="3">
    <source>
        <dbReference type="Proteomes" id="UP000298138"/>
    </source>
</evidence>
<feature type="compositionally biased region" description="Basic and acidic residues" evidence="1">
    <location>
        <begin position="1"/>
        <end position="21"/>
    </location>
</feature>
<feature type="region of interest" description="Disordered" evidence="1">
    <location>
        <begin position="1"/>
        <end position="114"/>
    </location>
</feature>
<gene>
    <name evidence="2" type="ORF">EX30DRAFT_70142</name>
</gene>
<organism evidence="2 3">
    <name type="scientific">Ascodesmis nigricans</name>
    <dbReference type="NCBI Taxonomy" id="341454"/>
    <lineage>
        <taxon>Eukaryota</taxon>
        <taxon>Fungi</taxon>
        <taxon>Dikarya</taxon>
        <taxon>Ascomycota</taxon>
        <taxon>Pezizomycotina</taxon>
        <taxon>Pezizomycetes</taxon>
        <taxon>Pezizales</taxon>
        <taxon>Ascodesmidaceae</taxon>
        <taxon>Ascodesmis</taxon>
    </lineage>
</organism>
<reference evidence="2 3" key="1">
    <citation type="submission" date="2019-04" db="EMBL/GenBank/DDBJ databases">
        <title>Comparative genomics and transcriptomics to analyze fruiting body development in filamentous ascomycetes.</title>
        <authorList>
            <consortium name="DOE Joint Genome Institute"/>
            <person name="Lutkenhaus R."/>
            <person name="Traeger S."/>
            <person name="Breuer J."/>
            <person name="Kuo A."/>
            <person name="Lipzen A."/>
            <person name="Pangilinan J."/>
            <person name="Dilworth D."/>
            <person name="Sandor L."/>
            <person name="Poggeler S."/>
            <person name="Barry K."/>
            <person name="Grigoriev I.V."/>
            <person name="Nowrousian M."/>
        </authorList>
    </citation>
    <scope>NUCLEOTIDE SEQUENCE [LARGE SCALE GENOMIC DNA]</scope>
    <source>
        <strain evidence="2 3">CBS 389.68</strain>
    </source>
</reference>
<dbReference type="Proteomes" id="UP000298138">
    <property type="component" value="Unassembled WGS sequence"/>
</dbReference>
<evidence type="ECO:0000256" key="1">
    <source>
        <dbReference type="SAM" id="MobiDB-lite"/>
    </source>
</evidence>
<sequence>MRESERAKEEGCHSLVVDEPRLTTNQPTNKDSEMMMERESEGERESTRQTLQQHKAPRRPFLLSVGGPLNTRTVQEPPENPPPPPHTHNTTPQSRPPSACQSDTSLASRRDRRKIPITHRLLPRFNCTSICPSAALHSSIHNPLLHLALSAHVPCEPPLPRPSGASCSVLTPLS</sequence>